<accession>A0A3N6NQN2</accession>
<organism evidence="3 4">
    <name type="scientific">Okeania hirsuta</name>
    <dbReference type="NCBI Taxonomy" id="1458930"/>
    <lineage>
        <taxon>Bacteria</taxon>
        <taxon>Bacillati</taxon>
        <taxon>Cyanobacteriota</taxon>
        <taxon>Cyanophyceae</taxon>
        <taxon>Oscillatoriophycideae</taxon>
        <taxon>Oscillatoriales</taxon>
        <taxon>Microcoleaceae</taxon>
        <taxon>Okeania</taxon>
    </lineage>
</organism>
<proteinExistence type="predicted"/>
<evidence type="ECO:0000313" key="3">
    <source>
        <dbReference type="EMBL" id="RQH40874.1"/>
    </source>
</evidence>
<dbReference type="AlphaFoldDB" id="A0A3N6NQN2"/>
<protein>
    <submittedName>
        <fullName evidence="3">Uncharacterized protein</fullName>
    </submittedName>
</protein>
<keyword evidence="1" id="KW-0175">Coiled coil</keyword>
<name>A0A3N6NQN2_9CYAN</name>
<dbReference type="Proteomes" id="UP000269154">
    <property type="component" value="Unassembled WGS sequence"/>
</dbReference>
<evidence type="ECO:0000313" key="4">
    <source>
        <dbReference type="Proteomes" id="UP000269154"/>
    </source>
</evidence>
<evidence type="ECO:0000256" key="2">
    <source>
        <dbReference type="SAM" id="Phobius"/>
    </source>
</evidence>
<comment type="caution">
    <text evidence="3">The sequence shown here is derived from an EMBL/GenBank/DDBJ whole genome shotgun (WGS) entry which is preliminary data.</text>
</comment>
<dbReference type="EMBL" id="RCBY01000083">
    <property type="protein sequence ID" value="RQH40874.1"/>
    <property type="molecule type" value="Genomic_DNA"/>
</dbReference>
<keyword evidence="2" id="KW-0812">Transmembrane</keyword>
<keyword evidence="2" id="KW-1133">Transmembrane helix</keyword>
<feature type="coiled-coil region" evidence="1">
    <location>
        <begin position="162"/>
        <end position="196"/>
    </location>
</feature>
<feature type="transmembrane region" description="Helical" evidence="2">
    <location>
        <begin position="109"/>
        <end position="131"/>
    </location>
</feature>
<keyword evidence="4" id="KW-1185">Reference proteome</keyword>
<keyword evidence="2" id="KW-0472">Membrane</keyword>
<feature type="transmembrane region" description="Helical" evidence="2">
    <location>
        <begin position="137"/>
        <end position="160"/>
    </location>
</feature>
<gene>
    <name evidence="3" type="ORF">D5R40_15755</name>
</gene>
<sequence>MYPQTDNYSNKSGGIKMSWESEFISQWQTFMDILETNIRRQVKSNGSLNSAFVNTVIKNEVEKWSNSNHFNGAWLRKLNREKPSLYEQFRTTLDTLHSSSSISFNNPSIVLSVMGGIGICVILIIFGFLHLLVQLGLISLVLRQEVLTTALASIIILPILKNIEAKERENQLNQLIDNLQQDLNFTGEKLREIAAKAEEKLYSR</sequence>
<reference evidence="3 4" key="1">
    <citation type="journal article" date="2018" name="ACS Chem. Biol.">
        <title>Ketoreductase domain dysfunction expands chemodiversity: malyngamide biosynthesis in the cyanobacterium Okeania hirsuta.</title>
        <authorList>
            <person name="Moss N.A."/>
            <person name="Leao T."/>
            <person name="Rankin M."/>
            <person name="McCullough T.M."/>
            <person name="Qu P."/>
            <person name="Korobeynikov A."/>
            <person name="Smith J.L."/>
            <person name="Gerwick L."/>
            <person name="Gerwick W.H."/>
        </authorList>
    </citation>
    <scope>NUCLEOTIDE SEQUENCE [LARGE SCALE GENOMIC DNA]</scope>
    <source>
        <strain evidence="3 4">PAB10Feb10-1</strain>
    </source>
</reference>
<evidence type="ECO:0000256" key="1">
    <source>
        <dbReference type="SAM" id="Coils"/>
    </source>
</evidence>